<organism evidence="3 4">
    <name type="scientific">Heterodera schachtii</name>
    <name type="common">Sugarbeet cyst nematode worm</name>
    <name type="synonym">Tylenchus schachtii</name>
    <dbReference type="NCBI Taxonomy" id="97005"/>
    <lineage>
        <taxon>Eukaryota</taxon>
        <taxon>Metazoa</taxon>
        <taxon>Ecdysozoa</taxon>
        <taxon>Nematoda</taxon>
        <taxon>Chromadorea</taxon>
        <taxon>Rhabditida</taxon>
        <taxon>Tylenchina</taxon>
        <taxon>Tylenchomorpha</taxon>
        <taxon>Tylenchoidea</taxon>
        <taxon>Heteroderidae</taxon>
        <taxon>Heteroderinae</taxon>
        <taxon>Heterodera</taxon>
    </lineage>
</organism>
<keyword evidence="2" id="KW-0472">Membrane</keyword>
<accession>A0ABD2I738</accession>
<evidence type="ECO:0000313" key="3">
    <source>
        <dbReference type="EMBL" id="KAL3075939.1"/>
    </source>
</evidence>
<feature type="coiled-coil region" evidence="1">
    <location>
        <begin position="34"/>
        <end position="98"/>
    </location>
</feature>
<dbReference type="Proteomes" id="UP001620645">
    <property type="component" value="Unassembled WGS sequence"/>
</dbReference>
<comment type="caution">
    <text evidence="3">The sequence shown here is derived from an EMBL/GenBank/DDBJ whole genome shotgun (WGS) entry which is preliminary data.</text>
</comment>
<gene>
    <name evidence="3" type="ORF">niasHS_012856</name>
</gene>
<keyword evidence="4" id="KW-1185">Reference proteome</keyword>
<dbReference type="AlphaFoldDB" id="A0ABD2I738"/>
<protein>
    <submittedName>
        <fullName evidence="3">Uncharacterized protein</fullName>
    </submittedName>
</protein>
<keyword evidence="1" id="KW-0175">Coiled coil</keyword>
<feature type="transmembrane region" description="Helical" evidence="2">
    <location>
        <begin position="6"/>
        <end position="24"/>
    </location>
</feature>
<evidence type="ECO:0000313" key="4">
    <source>
        <dbReference type="Proteomes" id="UP001620645"/>
    </source>
</evidence>
<keyword evidence="2" id="KW-1133">Transmembrane helix</keyword>
<keyword evidence="2" id="KW-0812">Transmembrane</keyword>
<proteinExistence type="predicted"/>
<evidence type="ECO:0000256" key="1">
    <source>
        <dbReference type="SAM" id="Coils"/>
    </source>
</evidence>
<reference evidence="3 4" key="1">
    <citation type="submission" date="2024-10" db="EMBL/GenBank/DDBJ databases">
        <authorList>
            <person name="Kim D."/>
        </authorList>
    </citation>
    <scope>NUCLEOTIDE SEQUENCE [LARGE SCALE GENOMIC DNA]</scope>
    <source>
        <strain evidence="3">Taebaek</strain>
    </source>
</reference>
<evidence type="ECO:0000256" key="2">
    <source>
        <dbReference type="SAM" id="Phobius"/>
    </source>
</evidence>
<sequence>MANSSLMLPIFTLFVVLIAIQFYATEQSSISVDLTQLDRQINEKKQRADQLRQQIASENNPVIKQSDTRTLQAILDEINKLETQKKSFQNTDQNAKNKLG</sequence>
<name>A0ABD2I738_HETSC</name>
<dbReference type="EMBL" id="JBICCN010000347">
    <property type="protein sequence ID" value="KAL3075939.1"/>
    <property type="molecule type" value="Genomic_DNA"/>
</dbReference>